<keyword evidence="3" id="KW-1185">Reference proteome</keyword>
<feature type="non-terminal residue" evidence="2">
    <location>
        <position position="1"/>
    </location>
</feature>
<feature type="compositionally biased region" description="Acidic residues" evidence="1">
    <location>
        <begin position="325"/>
        <end position="344"/>
    </location>
</feature>
<organism evidence="2 3">
    <name type="scientific">Triparma columacea</name>
    <dbReference type="NCBI Taxonomy" id="722753"/>
    <lineage>
        <taxon>Eukaryota</taxon>
        <taxon>Sar</taxon>
        <taxon>Stramenopiles</taxon>
        <taxon>Ochrophyta</taxon>
        <taxon>Bolidophyceae</taxon>
        <taxon>Parmales</taxon>
        <taxon>Triparmaceae</taxon>
        <taxon>Triparma</taxon>
    </lineage>
</organism>
<proteinExistence type="predicted"/>
<evidence type="ECO:0000256" key="1">
    <source>
        <dbReference type="SAM" id="MobiDB-lite"/>
    </source>
</evidence>
<feature type="compositionally biased region" description="Basic and acidic residues" evidence="1">
    <location>
        <begin position="384"/>
        <end position="398"/>
    </location>
</feature>
<accession>A0A9W7G221</accession>
<evidence type="ECO:0000313" key="3">
    <source>
        <dbReference type="Proteomes" id="UP001165065"/>
    </source>
</evidence>
<dbReference type="AlphaFoldDB" id="A0A9W7G221"/>
<reference evidence="3" key="1">
    <citation type="journal article" date="2023" name="Commun. Biol.">
        <title>Genome analysis of Parmales, the sister group of diatoms, reveals the evolutionary specialization of diatoms from phago-mixotrophs to photoautotrophs.</title>
        <authorList>
            <person name="Ban H."/>
            <person name="Sato S."/>
            <person name="Yoshikawa S."/>
            <person name="Yamada K."/>
            <person name="Nakamura Y."/>
            <person name="Ichinomiya M."/>
            <person name="Sato N."/>
            <person name="Blanc-Mathieu R."/>
            <person name="Endo H."/>
            <person name="Kuwata A."/>
            <person name="Ogata H."/>
        </authorList>
    </citation>
    <scope>NUCLEOTIDE SEQUENCE [LARGE SCALE GENOMIC DNA]</scope>
</reference>
<evidence type="ECO:0000313" key="2">
    <source>
        <dbReference type="EMBL" id="GMI30342.1"/>
    </source>
</evidence>
<feature type="compositionally biased region" description="Acidic residues" evidence="1">
    <location>
        <begin position="363"/>
        <end position="383"/>
    </location>
</feature>
<sequence>LSYDEAVKSADWDRACKVMTDAHDCYNHSNDPKIMSLIEGIVPKNKVMQEATKKGDDFKSKASSALHRGGGTVVAQEFLNKAKECFLWSDVSLAKAGVNMVQKDIDSAEFQEKADKLLDEAFTCWMDGGLEKKSETVRLMTLAKGHFKQAGASCFKSANDTSYIINVIDSADVNSLKCIEEMLVEEKIIDALDKCSSVLSGWTAVVRIQHPSATVKKFVDIYVEKEQQLILVMAFLSKKNSIVAEIQGNRWGPPPVAMCEELVGIHEHLKEMAANWKLTFGFEFLEPLVIAAQYACGILKEEEKIVAVEEKEESVEVEEKKEVEEEKDVVEEEKDVVEEVEEEKAEVGGGDKEEKEEEKEQAGEVEEDKEEAEEVEEVVEEAEAPDKIAEGSEAREVGEGDAAETEIIEETPAEEGSQATEENQYADEEFESSVETTATANKDIIAEGGDIEVIDATNNEDEKKYENE</sequence>
<gene>
    <name evidence="2" type="ORF">TrCOL_g3398</name>
</gene>
<feature type="compositionally biased region" description="Acidic residues" evidence="1">
    <location>
        <begin position="399"/>
        <end position="413"/>
    </location>
</feature>
<feature type="compositionally biased region" description="Basic and acidic residues" evidence="1">
    <location>
        <begin position="345"/>
        <end position="362"/>
    </location>
</feature>
<feature type="region of interest" description="Disordered" evidence="1">
    <location>
        <begin position="309"/>
        <end position="468"/>
    </location>
</feature>
<comment type="caution">
    <text evidence="2">The sequence shown here is derived from an EMBL/GenBank/DDBJ whole genome shotgun (WGS) entry which is preliminary data.</text>
</comment>
<dbReference type="Proteomes" id="UP001165065">
    <property type="component" value="Unassembled WGS sequence"/>
</dbReference>
<protein>
    <submittedName>
        <fullName evidence="2">Uncharacterized protein</fullName>
    </submittedName>
</protein>
<dbReference type="EMBL" id="BRYA01000707">
    <property type="protein sequence ID" value="GMI30342.1"/>
    <property type="molecule type" value="Genomic_DNA"/>
</dbReference>
<name>A0A9W7G221_9STRA</name>